<gene>
    <name evidence="14" type="ORF">JOB18_043187</name>
</gene>
<organism evidence="14 15">
    <name type="scientific">Solea senegalensis</name>
    <name type="common">Senegalese sole</name>
    <dbReference type="NCBI Taxonomy" id="28829"/>
    <lineage>
        <taxon>Eukaryota</taxon>
        <taxon>Metazoa</taxon>
        <taxon>Chordata</taxon>
        <taxon>Craniata</taxon>
        <taxon>Vertebrata</taxon>
        <taxon>Euteleostomi</taxon>
        <taxon>Actinopterygii</taxon>
        <taxon>Neopterygii</taxon>
        <taxon>Teleostei</taxon>
        <taxon>Neoteleostei</taxon>
        <taxon>Acanthomorphata</taxon>
        <taxon>Carangaria</taxon>
        <taxon>Pleuronectiformes</taxon>
        <taxon>Pleuronectoidei</taxon>
        <taxon>Soleidae</taxon>
        <taxon>Solea</taxon>
    </lineage>
</organism>
<evidence type="ECO:0000256" key="9">
    <source>
        <dbReference type="ARBA" id="ARBA00023004"/>
    </source>
</evidence>
<feature type="domain" description="PLAT" evidence="12">
    <location>
        <begin position="656"/>
        <end position="772"/>
    </location>
</feature>
<dbReference type="EMBL" id="JAGKHQ010000009">
    <property type="protein sequence ID" value="KAG7509396.1"/>
    <property type="molecule type" value="Genomic_DNA"/>
</dbReference>
<dbReference type="GO" id="GO:0016853">
    <property type="term" value="F:isomerase activity"/>
    <property type="evidence" value="ECO:0007669"/>
    <property type="project" value="UniProtKB-KW"/>
</dbReference>
<keyword evidence="14" id="KW-0413">Isomerase</keyword>
<keyword evidence="15" id="KW-1185">Reference proteome</keyword>
<evidence type="ECO:0000259" key="13">
    <source>
        <dbReference type="PROSITE" id="PS51393"/>
    </source>
</evidence>
<dbReference type="SMART" id="SM00308">
    <property type="entry name" value="LH2"/>
    <property type="match status" value="2"/>
</dbReference>
<dbReference type="GO" id="GO:0016702">
    <property type="term" value="F:oxidoreductase activity, acting on single donors with incorporation of molecular oxygen, incorporation of two atoms of oxygen"/>
    <property type="evidence" value="ECO:0007669"/>
    <property type="project" value="InterPro"/>
</dbReference>
<dbReference type="FunFam" id="1.20.245.10:FF:000001">
    <property type="entry name" value="Arachidonate 5-lipoxygenase a"/>
    <property type="match status" value="1"/>
</dbReference>
<keyword evidence="6" id="KW-0479">Metal-binding</keyword>
<feature type="domain" description="Lipoxygenase" evidence="13">
    <location>
        <begin position="772"/>
        <end position="1319"/>
    </location>
</feature>
<dbReference type="InterPro" id="IPR001024">
    <property type="entry name" value="PLAT/LH2_dom"/>
</dbReference>
<evidence type="ECO:0000259" key="12">
    <source>
        <dbReference type="PROSITE" id="PS50095"/>
    </source>
</evidence>
<keyword evidence="5" id="KW-0963">Cytoplasm</keyword>
<dbReference type="Pfam" id="PF01477">
    <property type="entry name" value="PLAT"/>
    <property type="match status" value="1"/>
</dbReference>
<comment type="subcellular location">
    <subcellularLocation>
        <location evidence="2">Cytoplasm</location>
    </subcellularLocation>
</comment>
<dbReference type="InterPro" id="IPR013819">
    <property type="entry name" value="LipOase_C"/>
</dbReference>
<dbReference type="PROSITE" id="PS51393">
    <property type="entry name" value="LIPOXYGENASE_3"/>
    <property type="match status" value="2"/>
</dbReference>
<evidence type="ECO:0000256" key="4">
    <source>
        <dbReference type="ARBA" id="ARBA00009419"/>
    </source>
</evidence>
<dbReference type="PROSITE" id="PS00081">
    <property type="entry name" value="LIPOXYGENASE_2"/>
    <property type="match status" value="2"/>
</dbReference>
<evidence type="ECO:0000313" key="15">
    <source>
        <dbReference type="Proteomes" id="UP000693946"/>
    </source>
</evidence>
<accession>A0AAV6RVH8</accession>
<keyword evidence="8" id="KW-0560">Oxidoreductase</keyword>
<comment type="pathway">
    <text evidence="3">Lipid metabolism.</text>
</comment>
<keyword evidence="9" id="KW-0408">Iron</keyword>
<dbReference type="PANTHER" id="PTHR11771">
    <property type="entry name" value="LIPOXYGENASE"/>
    <property type="match status" value="1"/>
</dbReference>
<evidence type="ECO:0000256" key="3">
    <source>
        <dbReference type="ARBA" id="ARBA00005189"/>
    </source>
</evidence>
<keyword evidence="7" id="KW-0223">Dioxygenase</keyword>
<dbReference type="Pfam" id="PF00305">
    <property type="entry name" value="Lipoxygenase"/>
    <property type="match status" value="2"/>
</dbReference>
<dbReference type="GO" id="GO:0005737">
    <property type="term" value="C:cytoplasm"/>
    <property type="evidence" value="ECO:0007669"/>
    <property type="project" value="UniProtKB-SubCell"/>
</dbReference>
<evidence type="ECO:0000256" key="7">
    <source>
        <dbReference type="ARBA" id="ARBA00022964"/>
    </source>
</evidence>
<comment type="similarity">
    <text evidence="4">Belongs to the lipoxygenase family.</text>
</comment>
<evidence type="ECO:0000256" key="6">
    <source>
        <dbReference type="ARBA" id="ARBA00022723"/>
    </source>
</evidence>
<comment type="caution">
    <text evidence="14">The sequence shown here is derived from an EMBL/GenBank/DDBJ whole genome shotgun (WGS) entry which is preliminary data.</text>
</comment>
<dbReference type="InterPro" id="IPR000907">
    <property type="entry name" value="LipOase"/>
</dbReference>
<reference evidence="14 15" key="1">
    <citation type="journal article" date="2021" name="Sci. Rep.">
        <title>Chromosome anchoring in Senegalese sole (Solea senegalensis) reveals sex-associated markers and genome rearrangements in flatfish.</title>
        <authorList>
            <person name="Guerrero-Cozar I."/>
            <person name="Gomez-Garrido J."/>
            <person name="Berbel C."/>
            <person name="Martinez-Blanch J.F."/>
            <person name="Alioto T."/>
            <person name="Claros M.G."/>
            <person name="Gagnaire P.A."/>
            <person name="Manchado M."/>
        </authorList>
    </citation>
    <scope>NUCLEOTIDE SEQUENCE [LARGE SCALE GENOMIC DNA]</scope>
    <source>
        <strain evidence="14">Sse05_10M</strain>
    </source>
</reference>
<feature type="domain" description="Lipoxygenase" evidence="13">
    <location>
        <begin position="104"/>
        <end position="651"/>
    </location>
</feature>
<evidence type="ECO:0000256" key="5">
    <source>
        <dbReference type="ARBA" id="ARBA00022490"/>
    </source>
</evidence>
<sequence>MAEYTLNVTTGKMMPGSTFDNIFVTLIGTERESERTRLISSGEGKERSLLFLKLESSPAYKSSHRSWFCSKIVVRTPEEDEILFPCYQWLKTGGSVMLRGGRGTKAFEDFHPQLVDQRKKELVKQKLKYRWEKYAEGMSYIVNIKDPSALPAGVRFSFSRIAQYSHSLENLSNVFKLTNLKEQWKSFEEMKRVPLFRESPISEYVLAHWKDDDFFGYQFLNGLNPFVIQRCTKLPSNLAVTEEMVKPFLAKGSSLTTEMKKGNIFISDYKILDGLPTRVIDGKPLALPAPICLLYINPEKKLLPIAIQLGQRESKESLVFLPSDMDTDWLLAKLFVRHAEFLCTTLATHLQTTHLIPEVFTVSTLRNFPTIHPLHKLLIPHHRNTLHINIFARVRLYGSGKLLTNSSLGAEGQMELIRRGLSQTTYASLCVPEDIASRGLQSIPNFHYRDDALRLWNIINRFVTAVVSYYYPSDRDVSADSELQEWVNEIFHYAFLGKRSSGIPSSFQTVEKLVRFITVVIFTSTARHSVGNHGQFSYIGWIPNNPAVLHQPPPTTKGQSSIEAILRSLPTKYEGTLSMLLVRQLSMKFDDFVPLGNYPEQRFEEPAVLQMIRDFQAELSSLSVAIAKRNLELELPYDNMNPDVIENNISRRLTMAEYKLEVKIDEMQYAGTWDHVSLTLFGNEGQSDRTKVDNFGRDFSSTGTTGTYTIKTSSSLGKLLIVKMEKDPLVSPGEWYCSTIVVTTPEGDVILFPCHRWITRGEEVELRGGRAMKVFEDDHPLLTEQRKKELTSKKSLYQWRTMTEGLPHIISFNDGSNPPAEICLSISRFTELMETQSSIFDELNLKGMFLSTKTWETIEDMTHVLCDKETTVSAYVKEHWKEDNFYGYQFLNGCNPNMIKCCREIPPNFPVTEEMVKPFLETGTSLQMELKKGNIFIYDLKKMDGIRDYNGELLPVTAGLCLFYMNPENKLKPIAIQLHQKPSEQNPIFLPSDTETDWLLAKIFIRNADVIDHESTHHLLCTHFMAEVYAIATLRCFPAIHPLYKLLVPHIQSSIHINMMARSLLLGPNEILSVSSLGYEGVIELMRRTHAETTYSSLCLPENITARGLESVPNFFYRDDGLKVWNIINRFVKAVVEYYYPTDDEVGKDTELQDWISEIFTHGFLGNKATGMPASFHCTEEVIRFVTMVIFTVTAQHSAVNNGQYDYISCLPNGPIVLHKPPPTTKGQSSMKTILETLPNVGVTAKSLVLLWVLGKRYTDFIPLGAYPERFDEPALKQMIKEFQAELSYLSEEITARNSQLEVPYTYLNPTEIENSTSI</sequence>
<dbReference type="Proteomes" id="UP000693946">
    <property type="component" value="Linkage Group LG17"/>
</dbReference>
<dbReference type="PROSITE" id="PS50095">
    <property type="entry name" value="PLAT"/>
    <property type="match status" value="1"/>
</dbReference>
<dbReference type="InterPro" id="IPR020834">
    <property type="entry name" value="LipOase_CS"/>
</dbReference>
<protein>
    <submittedName>
        <fullName evidence="14">Hydroperoxide isomerase ALOXE3-like</fullName>
    </submittedName>
</protein>
<evidence type="ECO:0000256" key="8">
    <source>
        <dbReference type="ARBA" id="ARBA00023002"/>
    </source>
</evidence>
<evidence type="ECO:0000256" key="11">
    <source>
        <dbReference type="PROSITE-ProRule" id="PRU00152"/>
    </source>
</evidence>
<dbReference type="GO" id="GO:0034440">
    <property type="term" value="P:lipid oxidation"/>
    <property type="evidence" value="ECO:0007669"/>
    <property type="project" value="InterPro"/>
</dbReference>
<evidence type="ECO:0000256" key="2">
    <source>
        <dbReference type="ARBA" id="ARBA00004496"/>
    </source>
</evidence>
<evidence type="ECO:0000256" key="10">
    <source>
        <dbReference type="ARBA" id="ARBA00023098"/>
    </source>
</evidence>
<keyword evidence="10" id="KW-0443">Lipid metabolism</keyword>
<evidence type="ECO:0000256" key="1">
    <source>
        <dbReference type="ARBA" id="ARBA00001962"/>
    </source>
</evidence>
<comment type="cofactor">
    <cofactor evidence="1">
        <name>Fe cation</name>
        <dbReference type="ChEBI" id="CHEBI:24875"/>
    </cofactor>
</comment>
<comment type="caution">
    <text evidence="11">Lacks conserved residue(s) required for the propagation of feature annotation.</text>
</comment>
<proteinExistence type="inferred from homology"/>
<dbReference type="GO" id="GO:0046872">
    <property type="term" value="F:metal ion binding"/>
    <property type="evidence" value="ECO:0007669"/>
    <property type="project" value="UniProtKB-KW"/>
</dbReference>
<name>A0AAV6RVH8_SOLSE</name>
<evidence type="ECO:0000313" key="14">
    <source>
        <dbReference type="EMBL" id="KAG7509396.1"/>
    </source>
</evidence>